<dbReference type="PANTHER" id="PTHR45138:SF9">
    <property type="entry name" value="DIGUANYLATE CYCLASE DGCM-RELATED"/>
    <property type="match status" value="1"/>
</dbReference>
<organism evidence="6 7">
    <name type="scientific">Geoalkalibacter halelectricus</name>
    <dbReference type="NCBI Taxonomy" id="2847045"/>
    <lineage>
        <taxon>Bacteria</taxon>
        <taxon>Pseudomonadati</taxon>
        <taxon>Thermodesulfobacteriota</taxon>
        <taxon>Desulfuromonadia</taxon>
        <taxon>Desulfuromonadales</taxon>
        <taxon>Geoalkalibacteraceae</taxon>
        <taxon>Geoalkalibacter</taxon>
    </lineage>
</organism>
<dbReference type="SUPFAM" id="SSF55073">
    <property type="entry name" value="Nucleotide cyclase"/>
    <property type="match status" value="1"/>
</dbReference>
<gene>
    <name evidence="6" type="ORF">L9S41_07330</name>
</gene>
<comment type="catalytic activity">
    <reaction evidence="2">
        <text>2 GTP = 3',3'-c-di-GMP + 2 diphosphate</text>
        <dbReference type="Rhea" id="RHEA:24898"/>
        <dbReference type="ChEBI" id="CHEBI:33019"/>
        <dbReference type="ChEBI" id="CHEBI:37565"/>
        <dbReference type="ChEBI" id="CHEBI:58805"/>
        <dbReference type="EC" id="2.7.7.65"/>
    </reaction>
</comment>
<dbReference type="CDD" id="cd01949">
    <property type="entry name" value="GGDEF"/>
    <property type="match status" value="1"/>
</dbReference>
<evidence type="ECO:0000313" key="7">
    <source>
        <dbReference type="Proteomes" id="UP001060414"/>
    </source>
</evidence>
<evidence type="ECO:0000256" key="3">
    <source>
        <dbReference type="SAM" id="Coils"/>
    </source>
</evidence>
<dbReference type="InterPro" id="IPR029787">
    <property type="entry name" value="Nucleotide_cyclase"/>
</dbReference>
<reference evidence="6" key="1">
    <citation type="journal article" date="2022" name="Environ. Microbiol.">
        <title>Geoalkalibacter halelectricus SAP #1 sp. nov. possessing extracellular electron transfer and mineral#reducing capabilities from a haloalkaline environment.</title>
        <authorList>
            <person name="Yadav S."/>
            <person name="Singh R."/>
            <person name="Sundharam S.S."/>
            <person name="Chaudhary S."/>
            <person name="Krishnamurthi S."/>
            <person name="Patil S.A."/>
        </authorList>
    </citation>
    <scope>NUCLEOTIDE SEQUENCE</scope>
    <source>
        <strain evidence="6">SAP-1</strain>
    </source>
</reference>
<evidence type="ECO:0000256" key="1">
    <source>
        <dbReference type="ARBA" id="ARBA00012528"/>
    </source>
</evidence>
<dbReference type="RefSeq" id="WP_260749567.1">
    <property type="nucleotide sequence ID" value="NZ_CP092109.1"/>
</dbReference>
<dbReference type="InterPro" id="IPR013976">
    <property type="entry name" value="HDOD"/>
</dbReference>
<dbReference type="PROSITE" id="PS50887">
    <property type="entry name" value="GGDEF"/>
    <property type="match status" value="1"/>
</dbReference>
<evidence type="ECO:0000256" key="2">
    <source>
        <dbReference type="ARBA" id="ARBA00034247"/>
    </source>
</evidence>
<dbReference type="Pfam" id="PF08668">
    <property type="entry name" value="HDOD"/>
    <property type="match status" value="1"/>
</dbReference>
<keyword evidence="7" id="KW-1185">Reference proteome</keyword>
<dbReference type="NCBIfam" id="TIGR00254">
    <property type="entry name" value="GGDEF"/>
    <property type="match status" value="1"/>
</dbReference>
<evidence type="ECO:0000259" key="5">
    <source>
        <dbReference type="PROSITE" id="PS51833"/>
    </source>
</evidence>
<feature type="coiled-coil region" evidence="3">
    <location>
        <begin position="290"/>
        <end position="338"/>
    </location>
</feature>
<evidence type="ECO:0000259" key="4">
    <source>
        <dbReference type="PROSITE" id="PS50887"/>
    </source>
</evidence>
<sequence length="504" mass="55034">MSALHKVLKQDIKLPSPPAIAVHILDAVRRDDSSFRDLGRIIASDPALSAKILRVANSTFYSPKYPVDTIEKAIALLGIDQLKNIALSFVIAQGMRGTAGEGFDFDYFWRRAVTAAVGAELVAQHLNCKTGDTFVSALLMDLGVMVMHFWDPGSYAQALSDKRASGERLAAVERRMFGFDHSELGAELLRSWGLPESIWQAVGKHHVCAAGSEAGRPAGDVLCLADALSSIYHGSRCSQRIAYVKERLARYGVEGEEVDALIDAVAEKTLEVLSSFDLAPGELRPFSQMLQEANEELGKLNLSYEQLVVELKQAKDKAERLARELGEANEKLRELAFRDGLTGLYNHRYFQDLLDQEMGRAVRYGRPLGLVLIDIDHFKAINDNHGHPVGDQVLKAIGVQFGALTRRTDVVARYGGEEFAIVLPETDAKGVMVLAQRLRRGIEQMQISTDAGPLTLTVSVGATSYEPGMGPRSKGELIDAADGALYASKRGGRNRVSLGTLSEV</sequence>
<dbReference type="InterPro" id="IPR043128">
    <property type="entry name" value="Rev_trsase/Diguanyl_cyclase"/>
</dbReference>
<proteinExistence type="predicted"/>
<name>A0ABY5ZRP5_9BACT</name>
<dbReference type="PROSITE" id="PS51833">
    <property type="entry name" value="HDOD"/>
    <property type="match status" value="1"/>
</dbReference>
<dbReference type="Gene3D" id="1.10.3210.10">
    <property type="entry name" value="Hypothetical protein af1432"/>
    <property type="match status" value="1"/>
</dbReference>
<dbReference type="SMART" id="SM00267">
    <property type="entry name" value="GGDEF"/>
    <property type="match status" value="1"/>
</dbReference>
<protein>
    <recommendedName>
        <fullName evidence="1">diguanylate cyclase</fullName>
        <ecNumber evidence="1">2.7.7.65</ecNumber>
    </recommendedName>
</protein>
<dbReference type="Pfam" id="PF00990">
    <property type="entry name" value="GGDEF"/>
    <property type="match status" value="1"/>
</dbReference>
<dbReference type="InterPro" id="IPR050469">
    <property type="entry name" value="Diguanylate_Cyclase"/>
</dbReference>
<dbReference type="PANTHER" id="PTHR45138">
    <property type="entry name" value="REGULATORY COMPONENTS OF SENSORY TRANSDUCTION SYSTEM"/>
    <property type="match status" value="1"/>
</dbReference>
<dbReference type="Gene3D" id="3.30.70.270">
    <property type="match status" value="1"/>
</dbReference>
<dbReference type="InterPro" id="IPR000160">
    <property type="entry name" value="GGDEF_dom"/>
</dbReference>
<evidence type="ECO:0000313" key="6">
    <source>
        <dbReference type="EMBL" id="UWZ81194.1"/>
    </source>
</evidence>
<accession>A0ABY5ZRP5</accession>
<keyword evidence="3" id="KW-0175">Coiled coil</keyword>
<dbReference type="SUPFAM" id="SSF109604">
    <property type="entry name" value="HD-domain/PDEase-like"/>
    <property type="match status" value="1"/>
</dbReference>
<feature type="domain" description="HDOD" evidence="5">
    <location>
        <begin position="14"/>
        <end position="208"/>
    </location>
</feature>
<dbReference type="EC" id="2.7.7.65" evidence="1"/>
<feature type="domain" description="GGDEF" evidence="4">
    <location>
        <begin position="366"/>
        <end position="501"/>
    </location>
</feature>
<dbReference type="Proteomes" id="UP001060414">
    <property type="component" value="Chromosome"/>
</dbReference>
<dbReference type="EMBL" id="CP092109">
    <property type="protein sequence ID" value="UWZ81194.1"/>
    <property type="molecule type" value="Genomic_DNA"/>
</dbReference>